<dbReference type="Gene3D" id="3.10.450.50">
    <property type="match status" value="1"/>
</dbReference>
<dbReference type="RefSeq" id="WP_143409521.1">
    <property type="nucleotide sequence ID" value="NZ_VHSF01000001.1"/>
</dbReference>
<comment type="caution">
    <text evidence="1">The sequence shown here is derived from an EMBL/GenBank/DDBJ whole genome shotgun (WGS) entry which is preliminary data.</text>
</comment>
<name>A0A550I6Z7_9FLAO</name>
<dbReference type="AlphaFoldDB" id="A0A550I6Z7"/>
<dbReference type="PROSITE" id="PS51257">
    <property type="entry name" value="PROKAR_LIPOPROTEIN"/>
    <property type="match status" value="1"/>
</dbReference>
<evidence type="ECO:0000313" key="1">
    <source>
        <dbReference type="EMBL" id="TRO66747.1"/>
    </source>
</evidence>
<sequence length="179" mass="20539">MKKIIIVLLISMIAVSCNEEKKDKENLRYTQDSEQINVLKAAIKDYVDADWEAMKKHYADTAKIFHNTKDGISISQVVQNHQQQLEAFSDYGLVSGEDEFEMVVTDDGNTWVNYWGDWKATVKGTDTEIIVPIHLTAQYENGKIVREYGYWDNGIVMTAMQEMDMAMKQQDSIQNAETN</sequence>
<keyword evidence="2" id="KW-1185">Reference proteome</keyword>
<protein>
    <submittedName>
        <fullName evidence="1">Nuclear transport factor 2 family protein</fullName>
    </submittedName>
</protein>
<gene>
    <name evidence="1" type="ORF">FGM01_02330</name>
</gene>
<dbReference type="EMBL" id="VHSF01000001">
    <property type="protein sequence ID" value="TRO66747.1"/>
    <property type="molecule type" value="Genomic_DNA"/>
</dbReference>
<accession>A0A550I6Z7</accession>
<organism evidence="1 2">
    <name type="scientific">Christiangramia sabulilitoris</name>
    <dbReference type="NCBI Taxonomy" id="2583991"/>
    <lineage>
        <taxon>Bacteria</taxon>
        <taxon>Pseudomonadati</taxon>
        <taxon>Bacteroidota</taxon>
        <taxon>Flavobacteriia</taxon>
        <taxon>Flavobacteriales</taxon>
        <taxon>Flavobacteriaceae</taxon>
        <taxon>Christiangramia</taxon>
    </lineage>
</organism>
<reference evidence="1 2" key="1">
    <citation type="submission" date="2019-06" db="EMBL/GenBank/DDBJ databases">
        <title>Gramella sabulilitoris sp. nov., isolated from a marine sand.</title>
        <authorList>
            <person name="Yoon J.-H."/>
        </authorList>
    </citation>
    <scope>NUCLEOTIDE SEQUENCE [LARGE SCALE GENOMIC DNA]</scope>
    <source>
        <strain evidence="1 2">HSMS-1</strain>
    </source>
</reference>
<dbReference type="OrthoDB" id="824753at2"/>
<dbReference type="InterPro" id="IPR032710">
    <property type="entry name" value="NTF2-like_dom_sf"/>
</dbReference>
<dbReference type="SUPFAM" id="SSF54427">
    <property type="entry name" value="NTF2-like"/>
    <property type="match status" value="1"/>
</dbReference>
<evidence type="ECO:0000313" key="2">
    <source>
        <dbReference type="Proteomes" id="UP000315131"/>
    </source>
</evidence>
<dbReference type="Proteomes" id="UP000315131">
    <property type="component" value="Unassembled WGS sequence"/>
</dbReference>
<proteinExistence type="predicted"/>